<gene>
    <name evidence="3" type="ORF">METZ01_LOCUS392383</name>
</gene>
<feature type="non-terminal residue" evidence="3">
    <location>
        <position position="289"/>
    </location>
</feature>
<dbReference type="GO" id="GO:0016301">
    <property type="term" value="F:kinase activity"/>
    <property type="evidence" value="ECO:0007669"/>
    <property type="project" value="InterPro"/>
</dbReference>
<sequence>PNTQLWGGIAAVFMSWNGKRAISYRNIENIPHKWGTAVNVQAMVFGNMGENCATGVAFTRNPATGENNFYGEWLPNAQGEDVVAGIRTPNPLNNLNGISNSKGLISLEDHMPQIYKELKGIQRQLEKHYKDMQDIEFTIQNNRLWMLQTRTGKRSGTATIRMAVEMIDEGLIDEKTALMRVKPEQLDEIMHPMLDEEVEKQFDLLAKGLPAGPGGASGQIVFSADEAEVWHNKGKQVILVRNETSPEDVHGMFTSEAILTARGGMTSHAALVARGWGKCCIVGCTDLQI</sequence>
<feature type="domain" description="Pyruvate phosphate dikinase AMP/ATP-binding" evidence="2">
    <location>
        <begin position="7"/>
        <end position="90"/>
    </location>
</feature>
<dbReference type="Pfam" id="PF00391">
    <property type="entry name" value="PEP-utilizers"/>
    <property type="match status" value="1"/>
</dbReference>
<evidence type="ECO:0000259" key="2">
    <source>
        <dbReference type="Pfam" id="PF01326"/>
    </source>
</evidence>
<dbReference type="InterPro" id="IPR018274">
    <property type="entry name" value="PEP_util_AS"/>
</dbReference>
<dbReference type="SUPFAM" id="SSF52009">
    <property type="entry name" value="Phosphohistidine domain"/>
    <property type="match status" value="1"/>
</dbReference>
<dbReference type="SUPFAM" id="SSF56059">
    <property type="entry name" value="Glutathione synthetase ATP-binding domain-like"/>
    <property type="match status" value="1"/>
</dbReference>
<dbReference type="Pfam" id="PF01326">
    <property type="entry name" value="PPDK_N"/>
    <property type="match status" value="2"/>
</dbReference>
<feature type="domain" description="PEP-utilising enzyme mobile" evidence="1">
    <location>
        <begin position="235"/>
        <end position="288"/>
    </location>
</feature>
<dbReference type="InterPro" id="IPR008279">
    <property type="entry name" value="PEP-util_enz_mobile_dom"/>
</dbReference>
<protein>
    <recommendedName>
        <fullName evidence="4">Pyruvate, phosphate dikinase</fullName>
    </recommendedName>
</protein>
<dbReference type="InterPro" id="IPR002192">
    <property type="entry name" value="PPDK_AMP/ATP-bd"/>
</dbReference>
<proteinExistence type="predicted"/>
<organism evidence="3">
    <name type="scientific">marine metagenome</name>
    <dbReference type="NCBI Taxonomy" id="408172"/>
    <lineage>
        <taxon>unclassified sequences</taxon>
        <taxon>metagenomes</taxon>
        <taxon>ecological metagenomes</taxon>
    </lineage>
</organism>
<dbReference type="Gene3D" id="3.30.470.20">
    <property type="entry name" value="ATP-grasp fold, B domain"/>
    <property type="match status" value="1"/>
</dbReference>
<dbReference type="GO" id="GO:0005524">
    <property type="term" value="F:ATP binding"/>
    <property type="evidence" value="ECO:0007669"/>
    <property type="project" value="InterPro"/>
</dbReference>
<dbReference type="PROSITE" id="PS00370">
    <property type="entry name" value="PEP_ENZYMES_PHOS_SITE"/>
    <property type="match status" value="1"/>
</dbReference>
<accession>A0A382UZ69</accession>
<dbReference type="InterPro" id="IPR013815">
    <property type="entry name" value="ATP_grasp_subdomain_1"/>
</dbReference>
<dbReference type="Gene3D" id="3.30.1490.20">
    <property type="entry name" value="ATP-grasp fold, A domain"/>
    <property type="match status" value="1"/>
</dbReference>
<dbReference type="Gene3D" id="3.50.30.10">
    <property type="entry name" value="Phosphohistidine domain"/>
    <property type="match status" value="1"/>
</dbReference>
<dbReference type="InterPro" id="IPR010121">
    <property type="entry name" value="Pyruvate_phosphate_dikinase"/>
</dbReference>
<evidence type="ECO:0000259" key="1">
    <source>
        <dbReference type="Pfam" id="PF00391"/>
    </source>
</evidence>
<dbReference type="GO" id="GO:0050242">
    <property type="term" value="F:pyruvate, phosphate dikinase activity"/>
    <property type="evidence" value="ECO:0007669"/>
    <property type="project" value="InterPro"/>
</dbReference>
<feature type="domain" description="Pyruvate phosphate dikinase AMP/ATP-binding" evidence="2">
    <location>
        <begin position="115"/>
        <end position="166"/>
    </location>
</feature>
<reference evidence="3" key="1">
    <citation type="submission" date="2018-05" db="EMBL/GenBank/DDBJ databases">
        <authorList>
            <person name="Lanie J.A."/>
            <person name="Ng W.-L."/>
            <person name="Kazmierczak K.M."/>
            <person name="Andrzejewski T.M."/>
            <person name="Davidsen T.M."/>
            <person name="Wayne K.J."/>
            <person name="Tettelin H."/>
            <person name="Glass J.I."/>
            <person name="Rusch D."/>
            <person name="Podicherti R."/>
            <person name="Tsui H.-C.T."/>
            <person name="Winkler M.E."/>
        </authorList>
    </citation>
    <scope>NUCLEOTIDE SEQUENCE</scope>
</reference>
<dbReference type="PANTHER" id="PTHR22931:SF9">
    <property type="entry name" value="PYRUVATE, PHOSPHATE DIKINASE 1, CHLOROPLASTIC"/>
    <property type="match status" value="1"/>
</dbReference>
<evidence type="ECO:0008006" key="4">
    <source>
        <dbReference type="Google" id="ProtNLM"/>
    </source>
</evidence>
<dbReference type="Gene3D" id="1.10.189.10">
    <property type="entry name" value="Pyruvate Phosphate Dikinase, domain 2"/>
    <property type="match status" value="1"/>
</dbReference>
<feature type="non-terminal residue" evidence="3">
    <location>
        <position position="1"/>
    </location>
</feature>
<dbReference type="AlphaFoldDB" id="A0A382UZ69"/>
<dbReference type="PANTHER" id="PTHR22931">
    <property type="entry name" value="PHOSPHOENOLPYRUVATE DIKINASE-RELATED"/>
    <property type="match status" value="1"/>
</dbReference>
<dbReference type="EMBL" id="UINC01147923">
    <property type="protein sequence ID" value="SVD39529.1"/>
    <property type="molecule type" value="Genomic_DNA"/>
</dbReference>
<name>A0A382UZ69_9ZZZZ</name>
<evidence type="ECO:0000313" key="3">
    <source>
        <dbReference type="EMBL" id="SVD39529.1"/>
    </source>
</evidence>
<dbReference type="InterPro" id="IPR036637">
    <property type="entry name" value="Phosphohistidine_dom_sf"/>
</dbReference>